<dbReference type="Pfam" id="PF00990">
    <property type="entry name" value="GGDEF"/>
    <property type="match status" value="1"/>
</dbReference>
<dbReference type="AlphaFoldDB" id="A0A939DST3"/>
<dbReference type="PROSITE" id="PS50887">
    <property type="entry name" value="GGDEF"/>
    <property type="match status" value="1"/>
</dbReference>
<comment type="cofactor">
    <cofactor evidence="1">
        <name>Mg(2+)</name>
        <dbReference type="ChEBI" id="CHEBI:18420"/>
    </cofactor>
</comment>
<dbReference type="InterPro" id="IPR000700">
    <property type="entry name" value="PAS-assoc_C"/>
</dbReference>
<dbReference type="PROSITE" id="PS50113">
    <property type="entry name" value="PAC"/>
    <property type="match status" value="1"/>
</dbReference>
<protein>
    <submittedName>
        <fullName evidence="5">Diguanylate cyclase</fullName>
    </submittedName>
</protein>
<dbReference type="InterPro" id="IPR000014">
    <property type="entry name" value="PAS"/>
</dbReference>
<dbReference type="NCBIfam" id="TIGR00254">
    <property type="entry name" value="GGDEF"/>
    <property type="match status" value="1"/>
</dbReference>
<dbReference type="PANTHER" id="PTHR46663:SF3">
    <property type="entry name" value="SLL0267 PROTEIN"/>
    <property type="match status" value="1"/>
</dbReference>
<proteinExistence type="predicted"/>
<dbReference type="InterPro" id="IPR052163">
    <property type="entry name" value="DGC-Regulatory_Protein"/>
</dbReference>
<dbReference type="PROSITE" id="PS50112">
    <property type="entry name" value="PAS"/>
    <property type="match status" value="1"/>
</dbReference>
<dbReference type="GO" id="GO:0003824">
    <property type="term" value="F:catalytic activity"/>
    <property type="evidence" value="ECO:0007669"/>
    <property type="project" value="UniProtKB-ARBA"/>
</dbReference>
<dbReference type="NCBIfam" id="TIGR00229">
    <property type="entry name" value="sensory_box"/>
    <property type="match status" value="1"/>
</dbReference>
<evidence type="ECO:0000313" key="5">
    <source>
        <dbReference type="EMBL" id="MBN7827545.1"/>
    </source>
</evidence>
<accession>A0A939DST3</accession>
<feature type="domain" description="GGDEF" evidence="4">
    <location>
        <begin position="279"/>
        <end position="412"/>
    </location>
</feature>
<dbReference type="SMART" id="SM00267">
    <property type="entry name" value="GGDEF"/>
    <property type="match status" value="1"/>
</dbReference>
<dbReference type="SUPFAM" id="SSF55785">
    <property type="entry name" value="PYP-like sensor domain (PAS domain)"/>
    <property type="match status" value="1"/>
</dbReference>
<keyword evidence="6" id="KW-1185">Reference proteome</keyword>
<sequence length="420" mass="46978">MSSSKINLLLVMEDTLRAGSIIDAIHQKVPSLHLRQAKTTAEAIKLLTKYDVEMVIIELTSASGLDIKLRLISLLPATTLLLVLGENVLSNNQWLTKAIRYFGETNQPDHPISARGIRELDYQELAGVALDAMGDAVLICDLKGQIIYLNQLAELLTGWPAKQAIDKHFTRVVLLIDSQTRRPVDCCTQSIQEDEKSEHLLLKRDGREVPVEDRLSLISNAEGQIVGHVIVLHDVSRTWVISEKMAYTAYHDSLTGLPNRPLIEERLQQAVQMAIRHRKMVGMLFIDLDQFKLVNDSFGHSVGDELLQSVARRLQDCVRTSDTVCRYGGDEFVILLAEIAHSRDAEQVAEKIIQAFAAPHQLSHRQLIINLSVGISVFPLDAQNCEMLLKHADQAMYLAKGSLQASYQLFQEPPELVNKS</sequence>
<feature type="domain" description="PAS" evidence="2">
    <location>
        <begin position="129"/>
        <end position="195"/>
    </location>
</feature>
<dbReference type="RefSeq" id="WP_206575658.1">
    <property type="nucleotide sequence ID" value="NZ_JAFKCV010000020.1"/>
</dbReference>
<dbReference type="EMBL" id="JAFKCV010000020">
    <property type="protein sequence ID" value="MBN7827545.1"/>
    <property type="molecule type" value="Genomic_DNA"/>
</dbReference>
<evidence type="ECO:0000256" key="1">
    <source>
        <dbReference type="ARBA" id="ARBA00001946"/>
    </source>
</evidence>
<organism evidence="5 6">
    <name type="scientific">Bowmanella dokdonensis</name>
    <dbReference type="NCBI Taxonomy" id="751969"/>
    <lineage>
        <taxon>Bacteria</taxon>
        <taxon>Pseudomonadati</taxon>
        <taxon>Pseudomonadota</taxon>
        <taxon>Gammaproteobacteria</taxon>
        <taxon>Alteromonadales</taxon>
        <taxon>Alteromonadaceae</taxon>
        <taxon>Bowmanella</taxon>
    </lineage>
</organism>
<dbReference type="InterPro" id="IPR013767">
    <property type="entry name" value="PAS_fold"/>
</dbReference>
<dbReference type="CDD" id="cd01949">
    <property type="entry name" value="GGDEF"/>
    <property type="match status" value="1"/>
</dbReference>
<name>A0A939DST3_9ALTE</name>
<evidence type="ECO:0000259" key="4">
    <source>
        <dbReference type="PROSITE" id="PS50887"/>
    </source>
</evidence>
<dbReference type="InterPro" id="IPR029787">
    <property type="entry name" value="Nucleotide_cyclase"/>
</dbReference>
<dbReference type="InterPro" id="IPR043128">
    <property type="entry name" value="Rev_trsase/Diguanyl_cyclase"/>
</dbReference>
<dbReference type="FunFam" id="3.30.70.270:FF:000001">
    <property type="entry name" value="Diguanylate cyclase domain protein"/>
    <property type="match status" value="1"/>
</dbReference>
<dbReference type="InterPro" id="IPR000160">
    <property type="entry name" value="GGDEF_dom"/>
</dbReference>
<gene>
    <name evidence="5" type="ORF">J0A66_20110</name>
</gene>
<dbReference type="GO" id="GO:0006355">
    <property type="term" value="P:regulation of DNA-templated transcription"/>
    <property type="evidence" value="ECO:0007669"/>
    <property type="project" value="InterPro"/>
</dbReference>
<dbReference type="SUPFAM" id="SSF55073">
    <property type="entry name" value="Nucleotide cyclase"/>
    <property type="match status" value="1"/>
</dbReference>
<evidence type="ECO:0000313" key="6">
    <source>
        <dbReference type="Proteomes" id="UP000664654"/>
    </source>
</evidence>
<dbReference type="Pfam" id="PF00989">
    <property type="entry name" value="PAS"/>
    <property type="match status" value="1"/>
</dbReference>
<dbReference type="InterPro" id="IPR035965">
    <property type="entry name" value="PAS-like_dom_sf"/>
</dbReference>
<dbReference type="Proteomes" id="UP000664654">
    <property type="component" value="Unassembled WGS sequence"/>
</dbReference>
<dbReference type="Gene3D" id="3.30.70.270">
    <property type="match status" value="1"/>
</dbReference>
<dbReference type="SMART" id="SM00091">
    <property type="entry name" value="PAS"/>
    <property type="match status" value="1"/>
</dbReference>
<feature type="domain" description="PAC" evidence="3">
    <location>
        <begin position="195"/>
        <end position="247"/>
    </location>
</feature>
<evidence type="ECO:0000259" key="3">
    <source>
        <dbReference type="PROSITE" id="PS50113"/>
    </source>
</evidence>
<evidence type="ECO:0000259" key="2">
    <source>
        <dbReference type="PROSITE" id="PS50112"/>
    </source>
</evidence>
<dbReference type="CDD" id="cd00130">
    <property type="entry name" value="PAS"/>
    <property type="match status" value="1"/>
</dbReference>
<comment type="caution">
    <text evidence="5">The sequence shown here is derived from an EMBL/GenBank/DDBJ whole genome shotgun (WGS) entry which is preliminary data.</text>
</comment>
<dbReference type="PANTHER" id="PTHR46663">
    <property type="entry name" value="DIGUANYLATE CYCLASE DGCT-RELATED"/>
    <property type="match status" value="1"/>
</dbReference>
<dbReference type="Gene3D" id="3.30.450.20">
    <property type="entry name" value="PAS domain"/>
    <property type="match status" value="1"/>
</dbReference>
<reference evidence="5" key="1">
    <citation type="submission" date="2021-03" db="EMBL/GenBank/DDBJ databases">
        <title>novel species isolated from a fishpond in China.</title>
        <authorList>
            <person name="Lu H."/>
            <person name="Cai Z."/>
        </authorList>
    </citation>
    <scope>NUCLEOTIDE SEQUENCE</scope>
    <source>
        <strain evidence="5">JCM 30855</strain>
    </source>
</reference>